<evidence type="ECO:0000313" key="2">
    <source>
        <dbReference type="Proteomes" id="UP000784294"/>
    </source>
</evidence>
<organism evidence="1 2">
    <name type="scientific">Protopolystoma xenopodis</name>
    <dbReference type="NCBI Taxonomy" id="117903"/>
    <lineage>
        <taxon>Eukaryota</taxon>
        <taxon>Metazoa</taxon>
        <taxon>Spiralia</taxon>
        <taxon>Lophotrochozoa</taxon>
        <taxon>Platyhelminthes</taxon>
        <taxon>Monogenea</taxon>
        <taxon>Polyopisthocotylea</taxon>
        <taxon>Polystomatidea</taxon>
        <taxon>Polystomatidae</taxon>
        <taxon>Protopolystoma</taxon>
    </lineage>
</organism>
<accession>A0A3S5BYZ8</accession>
<protein>
    <submittedName>
        <fullName evidence="1">Uncharacterized protein</fullName>
    </submittedName>
</protein>
<keyword evidence="2" id="KW-1185">Reference proteome</keyword>
<proteinExistence type="predicted"/>
<dbReference type="EMBL" id="CAAALY010072590">
    <property type="protein sequence ID" value="VEL25249.1"/>
    <property type="molecule type" value="Genomic_DNA"/>
</dbReference>
<evidence type="ECO:0000313" key="1">
    <source>
        <dbReference type="EMBL" id="VEL25249.1"/>
    </source>
</evidence>
<sequence>MPKKITSQVACAFGAPVGAGASAQADWLHRIVLTAYTIWLMAATTQGIQRSRLVMTSENEAAGLVGLVWMPRLMEEAGRQLRQISLAPTSTGNCSASPGSIGSRVGGAATTPLVAIPPSMVMEIRIWLCRLIGLLAHRICLVVLAQLQQLRQVAHLTADTAGECLRLVG</sequence>
<reference evidence="1" key="1">
    <citation type="submission" date="2018-11" db="EMBL/GenBank/DDBJ databases">
        <authorList>
            <consortium name="Pathogen Informatics"/>
        </authorList>
    </citation>
    <scope>NUCLEOTIDE SEQUENCE</scope>
</reference>
<gene>
    <name evidence="1" type="ORF">PXEA_LOCUS18689</name>
</gene>
<dbReference type="Proteomes" id="UP000784294">
    <property type="component" value="Unassembled WGS sequence"/>
</dbReference>
<name>A0A3S5BYZ8_9PLAT</name>
<dbReference type="AlphaFoldDB" id="A0A3S5BYZ8"/>
<comment type="caution">
    <text evidence="1">The sequence shown here is derived from an EMBL/GenBank/DDBJ whole genome shotgun (WGS) entry which is preliminary data.</text>
</comment>